<evidence type="ECO:0000256" key="1">
    <source>
        <dbReference type="ARBA" id="ARBA00022679"/>
    </source>
</evidence>
<proteinExistence type="predicted"/>
<feature type="domain" description="Protein kinase" evidence="7">
    <location>
        <begin position="41"/>
        <end position="301"/>
    </location>
</feature>
<evidence type="ECO:0000256" key="5">
    <source>
        <dbReference type="SAM" id="MobiDB-lite"/>
    </source>
</evidence>
<dbReference type="InterPro" id="IPR011990">
    <property type="entry name" value="TPR-like_helical_dom_sf"/>
</dbReference>
<evidence type="ECO:0000256" key="4">
    <source>
        <dbReference type="ARBA" id="ARBA00022840"/>
    </source>
</evidence>
<evidence type="ECO:0000256" key="3">
    <source>
        <dbReference type="ARBA" id="ARBA00022777"/>
    </source>
</evidence>
<keyword evidence="4" id="KW-0067">ATP-binding</keyword>
<keyword evidence="6" id="KW-1133">Transmembrane helix</keyword>
<dbReference type="PROSITE" id="PS50011">
    <property type="entry name" value="PROTEIN_KINASE_DOM"/>
    <property type="match status" value="1"/>
</dbReference>
<dbReference type="Gene3D" id="1.10.510.10">
    <property type="entry name" value="Transferase(Phosphotransferase) domain 1"/>
    <property type="match status" value="1"/>
</dbReference>
<keyword evidence="9" id="KW-1185">Reference proteome</keyword>
<dbReference type="PANTHER" id="PTHR43289:SF34">
    <property type="entry name" value="SERINE_THREONINE-PROTEIN KINASE YBDM-RELATED"/>
    <property type="match status" value="1"/>
</dbReference>
<gene>
    <name evidence="8" type="ordered locus">Thivi_3422</name>
</gene>
<dbReference type="HOGENOM" id="CLU_648717_0_0_6"/>
<dbReference type="GO" id="GO:0005524">
    <property type="term" value="F:ATP binding"/>
    <property type="evidence" value="ECO:0007669"/>
    <property type="project" value="UniProtKB-KW"/>
</dbReference>
<dbReference type="STRING" id="765911.Thivi_3422"/>
<dbReference type="OrthoDB" id="9801841at2"/>
<dbReference type="KEGG" id="tvi:Thivi_3422"/>
<keyword evidence="6" id="KW-0812">Transmembrane</keyword>
<name>I3YE74_THIV6</name>
<keyword evidence="8" id="KW-0723">Serine/threonine-protein kinase</keyword>
<feature type="transmembrane region" description="Helical" evidence="6">
    <location>
        <begin position="328"/>
        <end position="349"/>
    </location>
</feature>
<organism evidence="8 9">
    <name type="scientific">Thiocystis violascens (strain ATCC 17096 / DSM 198 / 6111)</name>
    <name type="common">Chromatium violascens</name>
    <dbReference type="NCBI Taxonomy" id="765911"/>
    <lineage>
        <taxon>Bacteria</taxon>
        <taxon>Pseudomonadati</taxon>
        <taxon>Pseudomonadota</taxon>
        <taxon>Gammaproteobacteria</taxon>
        <taxon>Chromatiales</taxon>
        <taxon>Chromatiaceae</taxon>
        <taxon>Thiocystis</taxon>
    </lineage>
</organism>
<dbReference type="InterPro" id="IPR011009">
    <property type="entry name" value="Kinase-like_dom_sf"/>
</dbReference>
<evidence type="ECO:0000256" key="2">
    <source>
        <dbReference type="ARBA" id="ARBA00022741"/>
    </source>
</evidence>
<dbReference type="eggNOG" id="COG0515">
    <property type="taxonomic scope" value="Bacteria"/>
</dbReference>
<dbReference type="EMBL" id="CP003154">
    <property type="protein sequence ID" value="AFL75292.1"/>
    <property type="molecule type" value="Genomic_DNA"/>
</dbReference>
<reference evidence="8 9" key="1">
    <citation type="submission" date="2012-06" db="EMBL/GenBank/DDBJ databases">
        <title>Complete sequence of Thiocystis violascens DSM 198.</title>
        <authorList>
            <consortium name="US DOE Joint Genome Institute"/>
            <person name="Lucas S."/>
            <person name="Han J."/>
            <person name="Lapidus A."/>
            <person name="Cheng J.-F."/>
            <person name="Goodwin L."/>
            <person name="Pitluck S."/>
            <person name="Peters L."/>
            <person name="Ovchinnikova G."/>
            <person name="Teshima H."/>
            <person name="Detter J.C."/>
            <person name="Han C."/>
            <person name="Tapia R."/>
            <person name="Land M."/>
            <person name="Hauser L."/>
            <person name="Kyrpides N."/>
            <person name="Ivanova N."/>
            <person name="Pagani I."/>
            <person name="Vogl K."/>
            <person name="Liu Z."/>
            <person name="Frigaard N.-U."/>
            <person name="Bryant D."/>
            <person name="Woyke T."/>
        </authorList>
    </citation>
    <scope>NUCLEOTIDE SEQUENCE [LARGE SCALE GENOMIC DNA]</scope>
    <source>
        <strain evidence="9">ATCC 17096 / DSM 198 / 6111</strain>
    </source>
</reference>
<dbReference type="Proteomes" id="UP000006062">
    <property type="component" value="Chromosome"/>
</dbReference>
<dbReference type="PANTHER" id="PTHR43289">
    <property type="entry name" value="MITOGEN-ACTIVATED PROTEIN KINASE KINASE KINASE 20-RELATED"/>
    <property type="match status" value="1"/>
</dbReference>
<dbReference type="SUPFAM" id="SSF56112">
    <property type="entry name" value="Protein kinase-like (PK-like)"/>
    <property type="match status" value="1"/>
</dbReference>
<dbReference type="Gene3D" id="3.30.200.20">
    <property type="entry name" value="Phosphorylase Kinase, domain 1"/>
    <property type="match status" value="1"/>
</dbReference>
<evidence type="ECO:0000259" key="7">
    <source>
        <dbReference type="PROSITE" id="PS50011"/>
    </source>
</evidence>
<dbReference type="CDD" id="cd14014">
    <property type="entry name" value="STKc_PknB_like"/>
    <property type="match status" value="1"/>
</dbReference>
<accession>I3YE74</accession>
<feature type="region of interest" description="Disordered" evidence="5">
    <location>
        <begin position="1"/>
        <end position="29"/>
    </location>
</feature>
<dbReference type="RefSeq" id="WP_014779696.1">
    <property type="nucleotide sequence ID" value="NC_018012.1"/>
</dbReference>
<dbReference type="AlphaFoldDB" id="I3YE74"/>
<dbReference type="InterPro" id="IPR000719">
    <property type="entry name" value="Prot_kinase_dom"/>
</dbReference>
<protein>
    <submittedName>
        <fullName evidence="8">Serine/threonine protein kinase</fullName>
    </submittedName>
</protein>
<keyword evidence="2" id="KW-0547">Nucleotide-binding</keyword>
<sequence length="517" mass="55959">MNLEKTRPMQSSRADEQETQVLAPRPAADGIPPNTLLVNTYRVERLLGGGGMGEVYLARHAGLGTEHAVKVIRPSMGGNAQVMDLFYREAKVLRGVRHDAVVNYDGFVRDDQGRDYLVMEYVEGAPLSERLKHEPLTVEEVLTLRDRLCAGLAEAHRKGAVHRDLSPDNVILPGDRIESAKLIDFGLCKLTDPGQETIVGTSFAGKYRYASPEQFGLYGGVVDARSDIYSLGLLLAAALGRPLEMGESFAAALRSRQNLPDLSAVPAALRDWLTAMLQPDPAARPASVEALLERWPASALLAVKDSAEASKDAGAGRIGSGPATGRRWLVPAIVLILLLGMGASLYWVLRPLDVPRTPTGESGISTAKSRIEAGEPAVSKIDPVDREPDRPATPAMENLEGLIRSDRLEDAFALIQARLASDKPPTDQIWALAERLRAAGKIDPAFALIRVLATDAHGPAAFALAEFYDPLLWSDTTSPFSRPNAEKARDWYRRAAELGVAEAGVRLEAMQSAETMP</sequence>
<dbReference type="eggNOG" id="COG0790">
    <property type="taxonomic scope" value="Bacteria"/>
</dbReference>
<dbReference type="Pfam" id="PF00069">
    <property type="entry name" value="Pkinase"/>
    <property type="match status" value="1"/>
</dbReference>
<evidence type="ECO:0000256" key="6">
    <source>
        <dbReference type="SAM" id="Phobius"/>
    </source>
</evidence>
<keyword evidence="6" id="KW-0472">Membrane</keyword>
<keyword evidence="3 8" id="KW-0418">Kinase</keyword>
<keyword evidence="1" id="KW-0808">Transferase</keyword>
<dbReference type="GO" id="GO:0004674">
    <property type="term" value="F:protein serine/threonine kinase activity"/>
    <property type="evidence" value="ECO:0007669"/>
    <property type="project" value="UniProtKB-KW"/>
</dbReference>
<evidence type="ECO:0000313" key="9">
    <source>
        <dbReference type="Proteomes" id="UP000006062"/>
    </source>
</evidence>
<evidence type="ECO:0000313" key="8">
    <source>
        <dbReference type="EMBL" id="AFL75292.1"/>
    </source>
</evidence>
<dbReference type="Gene3D" id="1.25.40.10">
    <property type="entry name" value="Tetratricopeptide repeat domain"/>
    <property type="match status" value="1"/>
</dbReference>